<sequence length="100" mass="10877">MNIEDIKTSVDAGKTVHWANTGYVVRKDRLGQYLIVYLPNGSAIGLTNRAGTQLNGAESEFFIADCEVPLRGITATVSQKKREGDVCGTVPRHSSRGRGR</sequence>
<evidence type="ECO:0000313" key="3">
    <source>
        <dbReference type="Proteomes" id="UP000198977"/>
    </source>
</evidence>
<accession>A0A1I2GSU5</accession>
<dbReference type="Proteomes" id="UP000198977">
    <property type="component" value="Unassembled WGS sequence"/>
</dbReference>
<gene>
    <name evidence="2" type="ORF">SAMN04488523_12911</name>
</gene>
<dbReference type="AlphaFoldDB" id="A0A1I2GSU5"/>
<dbReference type="EMBL" id="FOMW01000029">
    <property type="protein sequence ID" value="SFF20308.1"/>
    <property type="molecule type" value="Genomic_DNA"/>
</dbReference>
<evidence type="ECO:0000256" key="1">
    <source>
        <dbReference type="SAM" id="MobiDB-lite"/>
    </source>
</evidence>
<name>A0A1I2GSU5_9RHOB</name>
<proteinExistence type="predicted"/>
<evidence type="ECO:0000313" key="2">
    <source>
        <dbReference type="EMBL" id="SFF20308.1"/>
    </source>
</evidence>
<keyword evidence="3" id="KW-1185">Reference proteome</keyword>
<organism evidence="2 3">
    <name type="scientific">Sulfitobacter brevis</name>
    <dbReference type="NCBI Taxonomy" id="74348"/>
    <lineage>
        <taxon>Bacteria</taxon>
        <taxon>Pseudomonadati</taxon>
        <taxon>Pseudomonadota</taxon>
        <taxon>Alphaproteobacteria</taxon>
        <taxon>Rhodobacterales</taxon>
        <taxon>Roseobacteraceae</taxon>
        <taxon>Sulfitobacter</taxon>
    </lineage>
</organism>
<dbReference type="STRING" id="74348.SAMN04488523_12911"/>
<reference evidence="2 3" key="1">
    <citation type="submission" date="2016-10" db="EMBL/GenBank/DDBJ databases">
        <authorList>
            <person name="de Groot N.N."/>
        </authorList>
    </citation>
    <scope>NUCLEOTIDE SEQUENCE [LARGE SCALE GENOMIC DNA]</scope>
    <source>
        <strain evidence="2 3">DSM 11443</strain>
    </source>
</reference>
<protein>
    <submittedName>
        <fullName evidence="2">Uncharacterized protein</fullName>
    </submittedName>
</protein>
<dbReference type="RefSeq" id="WP_245766459.1">
    <property type="nucleotide sequence ID" value="NZ_FOMW01000029.1"/>
</dbReference>
<feature type="region of interest" description="Disordered" evidence="1">
    <location>
        <begin position="81"/>
        <end position="100"/>
    </location>
</feature>